<dbReference type="Gene3D" id="3.90.1590.10">
    <property type="entry name" value="glutathione-dependent formaldehyde- activating enzyme (gfa)"/>
    <property type="match status" value="1"/>
</dbReference>
<keyword evidence="4" id="KW-0456">Lyase</keyword>
<evidence type="ECO:0000259" key="5">
    <source>
        <dbReference type="PROSITE" id="PS51891"/>
    </source>
</evidence>
<dbReference type="GO" id="GO:0016846">
    <property type="term" value="F:carbon-sulfur lyase activity"/>
    <property type="evidence" value="ECO:0007669"/>
    <property type="project" value="InterPro"/>
</dbReference>
<evidence type="ECO:0000256" key="4">
    <source>
        <dbReference type="ARBA" id="ARBA00023239"/>
    </source>
</evidence>
<dbReference type="SUPFAM" id="SSF51316">
    <property type="entry name" value="Mss4-like"/>
    <property type="match status" value="1"/>
</dbReference>
<dbReference type="InterPro" id="IPR011057">
    <property type="entry name" value="Mss4-like_sf"/>
</dbReference>
<reference evidence="6 7" key="1">
    <citation type="journal article" date="2014" name="Antonie Van Leeuwenhoek">
        <title>Hyphomonas beringensis sp. nov. and Hyphomonas chukchiensis sp. nov., isolated from surface seawater of the Bering Sea and Chukchi Sea.</title>
        <authorList>
            <person name="Li C."/>
            <person name="Lai Q."/>
            <person name="Li G."/>
            <person name="Dong C."/>
            <person name="Wang J."/>
            <person name="Liao Y."/>
            <person name="Shao Z."/>
        </authorList>
    </citation>
    <scope>NUCLEOTIDE SEQUENCE [LARGE SCALE GENOMIC DNA]</scope>
    <source>
        <strain evidence="6 7">SCH89</strain>
    </source>
</reference>
<dbReference type="Pfam" id="PF04828">
    <property type="entry name" value="GFA"/>
    <property type="match status" value="1"/>
</dbReference>
<dbReference type="RefSeq" id="WP_084146227.1">
    <property type="nucleotide sequence ID" value="NZ_ARYL01000011.1"/>
</dbReference>
<comment type="caution">
    <text evidence="6">The sequence shown here is derived from an EMBL/GenBank/DDBJ whole genome shotgun (WGS) entry which is preliminary data.</text>
</comment>
<dbReference type="EMBL" id="ARYL01000011">
    <property type="protein sequence ID" value="KDA02813.1"/>
    <property type="molecule type" value="Genomic_DNA"/>
</dbReference>
<evidence type="ECO:0000256" key="2">
    <source>
        <dbReference type="ARBA" id="ARBA00022723"/>
    </source>
</evidence>
<keyword evidence="2" id="KW-0479">Metal-binding</keyword>
<dbReference type="eggNOG" id="COG3791">
    <property type="taxonomic scope" value="Bacteria"/>
</dbReference>
<gene>
    <name evidence="6" type="ORF">HOC_08954</name>
</gene>
<dbReference type="PATRIC" id="fig|1280953.3.peg.1809"/>
<dbReference type="InterPro" id="IPR006913">
    <property type="entry name" value="CENP-V/GFA"/>
</dbReference>
<dbReference type="OrthoDB" id="9807246at2"/>
<dbReference type="AlphaFoldDB" id="A0A059G8M1"/>
<dbReference type="STRING" id="1280953.HOC_08954"/>
<name>A0A059G8M1_9PROT</name>
<protein>
    <submittedName>
        <fullName evidence="6">Glutathione-dependent formaldehyde-activating protein</fullName>
    </submittedName>
</protein>
<dbReference type="GO" id="GO:0046872">
    <property type="term" value="F:metal ion binding"/>
    <property type="evidence" value="ECO:0007669"/>
    <property type="project" value="UniProtKB-KW"/>
</dbReference>
<organism evidence="6 7">
    <name type="scientific">Hyphomonas oceanitis SCH89</name>
    <dbReference type="NCBI Taxonomy" id="1280953"/>
    <lineage>
        <taxon>Bacteria</taxon>
        <taxon>Pseudomonadati</taxon>
        <taxon>Pseudomonadota</taxon>
        <taxon>Alphaproteobacteria</taxon>
        <taxon>Hyphomonadales</taxon>
        <taxon>Hyphomonadaceae</taxon>
        <taxon>Hyphomonas</taxon>
    </lineage>
</organism>
<evidence type="ECO:0000256" key="3">
    <source>
        <dbReference type="ARBA" id="ARBA00022833"/>
    </source>
</evidence>
<dbReference type="PANTHER" id="PTHR33337:SF40">
    <property type="entry name" value="CENP-V_GFA DOMAIN-CONTAINING PROTEIN-RELATED"/>
    <property type="match status" value="1"/>
</dbReference>
<keyword evidence="7" id="KW-1185">Reference proteome</keyword>
<comment type="similarity">
    <text evidence="1">Belongs to the Gfa family.</text>
</comment>
<accession>A0A059G8M1</accession>
<dbReference type="PANTHER" id="PTHR33337">
    <property type="entry name" value="GFA DOMAIN-CONTAINING PROTEIN"/>
    <property type="match status" value="1"/>
</dbReference>
<feature type="domain" description="CENP-V/GFA" evidence="5">
    <location>
        <begin position="3"/>
        <end position="114"/>
    </location>
</feature>
<evidence type="ECO:0000313" key="7">
    <source>
        <dbReference type="Proteomes" id="UP000024942"/>
    </source>
</evidence>
<sequence>MAVTGGCLCGNVRFTYDGEIGPAGYCHCADCRRCTGAAYALSVRFVEARFDLERGTLGEFAKVGESGHALTRHFCVACGSPVYTSSARHPEFIYVKAGVIDDASIVHPTHQIWTQSRVSWAEIADDIESFERSRT</sequence>
<proteinExistence type="inferred from homology"/>
<evidence type="ECO:0000313" key="6">
    <source>
        <dbReference type="EMBL" id="KDA02813.1"/>
    </source>
</evidence>
<keyword evidence="3" id="KW-0862">Zinc</keyword>
<dbReference type="PROSITE" id="PS51891">
    <property type="entry name" value="CENP_V_GFA"/>
    <property type="match status" value="1"/>
</dbReference>
<dbReference type="Proteomes" id="UP000024942">
    <property type="component" value="Unassembled WGS sequence"/>
</dbReference>
<evidence type="ECO:0000256" key="1">
    <source>
        <dbReference type="ARBA" id="ARBA00005495"/>
    </source>
</evidence>